<keyword evidence="3" id="KW-0274">FAD</keyword>
<evidence type="ECO:0000256" key="2">
    <source>
        <dbReference type="ARBA" id="ARBA00022630"/>
    </source>
</evidence>
<evidence type="ECO:0000259" key="7">
    <source>
        <dbReference type="Pfam" id="PF14759"/>
    </source>
</evidence>
<keyword evidence="2" id="KW-0285">Flavoprotein</keyword>
<protein>
    <submittedName>
        <fullName evidence="8">Phthalate 3,4-dioxygenase, ferredoxin reductase subunit</fullName>
    </submittedName>
</protein>
<keyword evidence="4" id="KW-0560">Oxidoreductase</keyword>
<dbReference type="InterPro" id="IPR050446">
    <property type="entry name" value="FAD-oxidoreductase/Apoptosis"/>
</dbReference>
<keyword evidence="8" id="KW-0223">Dioxygenase</keyword>
<proteinExistence type="predicted"/>
<evidence type="ECO:0000313" key="8">
    <source>
        <dbReference type="EMBL" id="ABG07736.1"/>
    </source>
</evidence>
<evidence type="ECO:0000256" key="3">
    <source>
        <dbReference type="ARBA" id="ARBA00022827"/>
    </source>
</evidence>
<feature type="domain" description="FAD/NAD(P)-binding" evidence="6">
    <location>
        <begin position="59"/>
        <end position="355"/>
    </location>
</feature>
<dbReference type="InterPro" id="IPR016156">
    <property type="entry name" value="FAD/NAD-linked_Rdtase_dimer_sf"/>
</dbReference>
<dbReference type="Pfam" id="PF07992">
    <property type="entry name" value="Pyr_redox_2"/>
    <property type="match status" value="1"/>
</dbReference>
<dbReference type="InterPro" id="IPR036188">
    <property type="entry name" value="FAD/NAD-bd_sf"/>
</dbReference>
<dbReference type="GO" id="GO:0005737">
    <property type="term" value="C:cytoplasm"/>
    <property type="evidence" value="ECO:0007669"/>
    <property type="project" value="TreeGrafter"/>
</dbReference>
<sequence>MSGIRELCRSRRGLLRHRRPGTRGGPQDGGPFRGQDPGRGGCAQLSGGSVGSRRRMTSRVVIVGSSVGGVRTAQALRSQGYDGDIVLVGEETALPYDKPPLSKALLAGTSDIAAATLLTRDAAAADAIELLLGRRAIGVDVAACQVEFADDEPLRYDHLVVATGASARPSPWGHGSGVHVLRTLEDCLRLRADLVAGARLVVIGAGFIGAEVASTARSLGLQVTVVDPVPVPMSRVLTEEIGGWFVDLHRDHGVHTRFGVGVENIEGERGNLKIGLTDGTVLEADTVVVGIGAVPNDGWLMPSGLVVDDGLVCDEFCRAVTSQNIYAVGDVSRWFHRARGVTMRIEHWTNAVDQASCVAHNILYPDELRCYEPVEYVWSDQYDWKIQFCGQTTHLGEPLVVGDRLSDNRFTALYPDREQRLSGAAIVNWPRALIECRRALKAGSDLETVRERLELLTNPPDTAATRSP</sequence>
<evidence type="ECO:0000259" key="6">
    <source>
        <dbReference type="Pfam" id="PF07992"/>
    </source>
</evidence>
<dbReference type="SUPFAM" id="SSF55424">
    <property type="entry name" value="FAD/NAD-linked reductases, dimerisation (C-terminal) domain"/>
    <property type="match status" value="1"/>
</dbReference>
<evidence type="ECO:0000256" key="5">
    <source>
        <dbReference type="SAM" id="MobiDB-lite"/>
    </source>
</evidence>
<feature type="compositionally biased region" description="Gly residues" evidence="5">
    <location>
        <begin position="22"/>
        <end position="41"/>
    </location>
</feature>
<dbReference type="InterPro" id="IPR028202">
    <property type="entry name" value="Reductase_C"/>
</dbReference>
<accession>A0A5Q5BHP0</accession>
<dbReference type="Gene3D" id="3.30.390.30">
    <property type="match status" value="1"/>
</dbReference>
<name>A0A5Q5BHP0_MYCSS</name>
<dbReference type="GO" id="GO:0051213">
    <property type="term" value="F:dioxygenase activity"/>
    <property type="evidence" value="ECO:0007669"/>
    <property type="project" value="UniProtKB-KW"/>
</dbReference>
<organism evidence="8">
    <name type="scientific">Mycobacterium sp. (strain MCS)</name>
    <dbReference type="NCBI Taxonomy" id="164756"/>
    <lineage>
        <taxon>Bacteria</taxon>
        <taxon>Bacillati</taxon>
        <taxon>Actinomycetota</taxon>
        <taxon>Actinomycetes</taxon>
        <taxon>Mycobacteriales</taxon>
        <taxon>Mycobacteriaceae</taxon>
        <taxon>Mycobacterium</taxon>
    </lineage>
</organism>
<dbReference type="EMBL" id="CP000384">
    <property type="protein sequence ID" value="ABG07736.1"/>
    <property type="molecule type" value="Genomic_DNA"/>
</dbReference>
<dbReference type="PANTHER" id="PTHR43557">
    <property type="entry name" value="APOPTOSIS-INDUCING FACTOR 1"/>
    <property type="match status" value="1"/>
</dbReference>
<dbReference type="PANTHER" id="PTHR43557:SF2">
    <property type="entry name" value="RIESKE DOMAIN-CONTAINING PROTEIN-RELATED"/>
    <property type="match status" value="1"/>
</dbReference>
<dbReference type="PRINTS" id="PR00411">
    <property type="entry name" value="PNDRDTASEI"/>
</dbReference>
<evidence type="ECO:0000256" key="4">
    <source>
        <dbReference type="ARBA" id="ARBA00023002"/>
    </source>
</evidence>
<dbReference type="SUPFAM" id="SSF51905">
    <property type="entry name" value="FAD/NAD(P)-binding domain"/>
    <property type="match status" value="2"/>
</dbReference>
<feature type="domain" description="Reductase C-terminal" evidence="7">
    <location>
        <begin position="376"/>
        <end position="447"/>
    </location>
</feature>
<evidence type="ECO:0000256" key="1">
    <source>
        <dbReference type="ARBA" id="ARBA00001974"/>
    </source>
</evidence>
<dbReference type="Pfam" id="PF14759">
    <property type="entry name" value="Reductase_C"/>
    <property type="match status" value="1"/>
</dbReference>
<gene>
    <name evidence="8" type="ordered locus">Mmcs_1625</name>
</gene>
<dbReference type="GO" id="GO:0016651">
    <property type="term" value="F:oxidoreductase activity, acting on NAD(P)H"/>
    <property type="evidence" value="ECO:0007669"/>
    <property type="project" value="TreeGrafter"/>
</dbReference>
<dbReference type="InterPro" id="IPR023753">
    <property type="entry name" value="FAD/NAD-binding_dom"/>
</dbReference>
<dbReference type="AlphaFoldDB" id="A0A5Q5BHP0"/>
<dbReference type="PRINTS" id="PR00368">
    <property type="entry name" value="FADPNR"/>
</dbReference>
<reference evidence="8" key="1">
    <citation type="submission" date="2006-06" db="EMBL/GenBank/DDBJ databases">
        <title>Complete sequence of chromosome of Mycobacterium sp. MCS.</title>
        <authorList>
            <consortium name="US DOE Joint Genome Institute"/>
            <person name="Copeland A."/>
            <person name="Lucas S."/>
            <person name="Lapidus A."/>
            <person name="Barry K."/>
            <person name="Detter J.C."/>
            <person name="Glavina del Rio T."/>
            <person name="Hammon N."/>
            <person name="Israni S."/>
            <person name="Dalin E."/>
            <person name="Tice H."/>
            <person name="Pitluck S."/>
            <person name="Martinez M."/>
            <person name="Schmutz J."/>
            <person name="Larimer F."/>
            <person name="Land M."/>
            <person name="Hauser L."/>
            <person name="Kyrpides N."/>
            <person name="Kim E."/>
            <person name="Miller C.D."/>
            <person name="Hughes J.E."/>
            <person name="Anderson A.J."/>
            <person name="Sims R.C."/>
            <person name="Richardson P."/>
        </authorList>
    </citation>
    <scope>NUCLEOTIDE SEQUENCE [LARGE SCALE GENOMIC DNA]</scope>
    <source>
        <strain evidence="8">MCS</strain>
    </source>
</reference>
<comment type="cofactor">
    <cofactor evidence="1">
        <name>FAD</name>
        <dbReference type="ChEBI" id="CHEBI:57692"/>
    </cofactor>
</comment>
<dbReference type="KEGG" id="mmc:Mmcs_1625"/>
<feature type="region of interest" description="Disordered" evidence="5">
    <location>
        <begin position="1"/>
        <end position="53"/>
    </location>
</feature>
<feature type="compositionally biased region" description="Basic residues" evidence="5">
    <location>
        <begin position="10"/>
        <end position="21"/>
    </location>
</feature>
<dbReference type="Gene3D" id="3.50.50.60">
    <property type="entry name" value="FAD/NAD(P)-binding domain"/>
    <property type="match status" value="2"/>
</dbReference>